<comment type="subcellular location">
    <subcellularLocation>
        <location evidence="1">Membrane</location>
    </subcellularLocation>
</comment>
<protein>
    <submittedName>
        <fullName evidence="10">E3 ubiquitin-protein ligase ATL4-like</fullName>
    </submittedName>
</protein>
<keyword evidence="3 8" id="KW-0812">Transmembrane</keyword>
<dbReference type="SUPFAM" id="SSF57850">
    <property type="entry name" value="RING/U-box"/>
    <property type="match status" value="1"/>
</dbReference>
<proteinExistence type="inferred from homology"/>
<accession>A0A7J7DQ28</accession>
<dbReference type="Gene3D" id="3.30.40.10">
    <property type="entry name" value="Zinc/RING finger domain, C3HC4 (zinc finger)"/>
    <property type="match status" value="1"/>
</dbReference>
<keyword evidence="5 8" id="KW-0472">Membrane</keyword>
<feature type="domain" description="RING-type" evidence="9">
    <location>
        <begin position="319"/>
        <end position="370"/>
    </location>
</feature>
<dbReference type="InterPro" id="IPR005349">
    <property type="entry name" value="TMEM14"/>
</dbReference>
<comment type="similarity">
    <text evidence="2">Belongs to the TMEM14 family.</text>
</comment>
<dbReference type="FunCoup" id="A0A7J7DQ28">
    <property type="interactions" value="72"/>
</dbReference>
<feature type="region of interest" description="Disordered" evidence="7">
    <location>
        <begin position="95"/>
        <end position="136"/>
    </location>
</feature>
<evidence type="ECO:0000259" key="9">
    <source>
        <dbReference type="PROSITE" id="PS50089"/>
    </source>
</evidence>
<dbReference type="Pfam" id="PF03647">
    <property type="entry name" value="Tmemb_14"/>
    <property type="match status" value="1"/>
</dbReference>
<dbReference type="InParanoid" id="A0A7J7DQ28"/>
<dbReference type="SMART" id="SM00184">
    <property type="entry name" value="RING"/>
    <property type="match status" value="1"/>
</dbReference>
<feature type="transmembrane region" description="Helical" evidence="8">
    <location>
        <begin position="220"/>
        <end position="239"/>
    </location>
</feature>
<keyword evidence="4 8" id="KW-1133">Transmembrane helix</keyword>
<feature type="transmembrane region" description="Helical" evidence="8">
    <location>
        <begin position="191"/>
        <end position="208"/>
    </location>
</feature>
<dbReference type="Gene3D" id="1.10.10.1740">
    <property type="entry name" value="Transmembrane protein 14-like"/>
    <property type="match status" value="1"/>
</dbReference>
<feature type="transmembrane region" description="Helical" evidence="8">
    <location>
        <begin position="251"/>
        <end position="273"/>
    </location>
</feature>
<evidence type="ECO:0000256" key="5">
    <source>
        <dbReference type="ARBA" id="ARBA00023136"/>
    </source>
</evidence>
<name>A0A7J7DQ28_TRIWF</name>
<dbReference type="PANTHER" id="PTHR12668">
    <property type="entry name" value="TRANSMEMBRANE PROTEIN 14, 15"/>
    <property type="match status" value="1"/>
</dbReference>
<dbReference type="Proteomes" id="UP000593562">
    <property type="component" value="Unassembled WGS sequence"/>
</dbReference>
<dbReference type="PROSITE" id="PS50089">
    <property type="entry name" value="ZF_RING_2"/>
    <property type="match status" value="1"/>
</dbReference>
<dbReference type="CDD" id="cd16454">
    <property type="entry name" value="RING-H2_PA-TM-RING"/>
    <property type="match status" value="1"/>
</dbReference>
<dbReference type="PANTHER" id="PTHR12668:SF37">
    <property type="entry name" value="PROTEIN FATTY ACID EXPORT 2, CHLOROPLASTIC"/>
    <property type="match status" value="1"/>
</dbReference>
<evidence type="ECO:0000256" key="4">
    <source>
        <dbReference type="ARBA" id="ARBA00022989"/>
    </source>
</evidence>
<evidence type="ECO:0000256" key="6">
    <source>
        <dbReference type="PROSITE-ProRule" id="PRU00175"/>
    </source>
</evidence>
<comment type="caution">
    <text evidence="10">The sequence shown here is derived from an EMBL/GenBank/DDBJ whole genome shotgun (WGS) entry which is preliminary data.</text>
</comment>
<evidence type="ECO:0000256" key="7">
    <source>
        <dbReference type="SAM" id="MobiDB-lite"/>
    </source>
</evidence>
<dbReference type="GO" id="GO:0015245">
    <property type="term" value="F:fatty acid transmembrane transporter activity"/>
    <property type="evidence" value="ECO:0007669"/>
    <property type="project" value="TreeGrafter"/>
</dbReference>
<evidence type="ECO:0000313" key="11">
    <source>
        <dbReference type="Proteomes" id="UP000593562"/>
    </source>
</evidence>
<sequence length="404" mass="43144">MAESLLRGSQSCLLLRTARLGPTNRACPTRVVTLRLQQSLSNGNPCRGVEVSCFSNLKRRRFTGIGFVSSDSEASTVITDSVNYAGEGADIKSDVGGGGDGFRDNGGNSGGGGGGSGRDDSKNEGEGGSSDESPKKMALSMSQKLTLGYAALVGVGGVMGYMKSGSQKSLLAGGLSAGLLYYVYTQLPSNPVFASSLGLGVSAILLGVMGSRFRSSGKIFPAGVVSLVSLVMTGGYLHGTQVRVRVLEANGGVILTQAALILAVLRWVLTWLLRFRNGDDNDKTQDQRPFASSQMIRESLALSTYGDVIGRAPLISDTCAVCLAQLSEQDEVRELRNCCHVFHKECIDRWLDYDHDHDDHENHKTCPLCRAPLLTSSQSVGWAKSDPSWAVERLLYLFGDDLIM</sequence>
<evidence type="ECO:0000256" key="2">
    <source>
        <dbReference type="ARBA" id="ARBA00007590"/>
    </source>
</evidence>
<dbReference type="EMBL" id="JAAARO010000004">
    <property type="protein sequence ID" value="KAF5748379.1"/>
    <property type="molecule type" value="Genomic_DNA"/>
</dbReference>
<organism evidence="10 11">
    <name type="scientific">Tripterygium wilfordii</name>
    <name type="common">Thunder God vine</name>
    <dbReference type="NCBI Taxonomy" id="458696"/>
    <lineage>
        <taxon>Eukaryota</taxon>
        <taxon>Viridiplantae</taxon>
        <taxon>Streptophyta</taxon>
        <taxon>Embryophyta</taxon>
        <taxon>Tracheophyta</taxon>
        <taxon>Spermatophyta</taxon>
        <taxon>Magnoliopsida</taxon>
        <taxon>eudicotyledons</taxon>
        <taxon>Gunneridae</taxon>
        <taxon>Pentapetalae</taxon>
        <taxon>rosids</taxon>
        <taxon>fabids</taxon>
        <taxon>Celastrales</taxon>
        <taxon>Celastraceae</taxon>
        <taxon>Tripterygium</taxon>
    </lineage>
</organism>
<dbReference type="InterPro" id="IPR013083">
    <property type="entry name" value="Znf_RING/FYVE/PHD"/>
</dbReference>
<keyword evidence="6" id="KW-0479">Metal-binding</keyword>
<feature type="compositionally biased region" description="Gly residues" evidence="7">
    <location>
        <begin position="107"/>
        <end position="116"/>
    </location>
</feature>
<evidence type="ECO:0000256" key="8">
    <source>
        <dbReference type="SAM" id="Phobius"/>
    </source>
</evidence>
<evidence type="ECO:0000256" key="1">
    <source>
        <dbReference type="ARBA" id="ARBA00004370"/>
    </source>
</evidence>
<feature type="transmembrane region" description="Helical" evidence="8">
    <location>
        <begin position="145"/>
        <end position="162"/>
    </location>
</feature>
<dbReference type="InterPro" id="IPR001841">
    <property type="entry name" value="Znf_RING"/>
</dbReference>
<keyword evidence="11" id="KW-1185">Reference proteome</keyword>
<gene>
    <name evidence="10" type="ORF">HS088_TW04G00332</name>
</gene>
<keyword evidence="6" id="KW-0863">Zinc-finger</keyword>
<dbReference type="Pfam" id="PF13639">
    <property type="entry name" value="zf-RING_2"/>
    <property type="match status" value="1"/>
</dbReference>
<dbReference type="InterPro" id="IPR044890">
    <property type="entry name" value="TMEM14_sf"/>
</dbReference>
<dbReference type="AlphaFoldDB" id="A0A7J7DQ28"/>
<reference evidence="10 11" key="1">
    <citation type="journal article" date="2020" name="Nat. Commun.">
        <title>Genome of Tripterygium wilfordii and identification of cytochrome P450 involved in triptolide biosynthesis.</title>
        <authorList>
            <person name="Tu L."/>
            <person name="Su P."/>
            <person name="Zhang Z."/>
            <person name="Gao L."/>
            <person name="Wang J."/>
            <person name="Hu T."/>
            <person name="Zhou J."/>
            <person name="Zhang Y."/>
            <person name="Zhao Y."/>
            <person name="Liu Y."/>
            <person name="Song Y."/>
            <person name="Tong Y."/>
            <person name="Lu Y."/>
            <person name="Yang J."/>
            <person name="Xu C."/>
            <person name="Jia M."/>
            <person name="Peters R.J."/>
            <person name="Huang L."/>
            <person name="Gao W."/>
        </authorList>
    </citation>
    <scope>NUCLEOTIDE SEQUENCE [LARGE SCALE GENOMIC DNA]</scope>
    <source>
        <strain evidence="11">cv. XIE 37</strain>
        <tissue evidence="10">Leaf</tissue>
    </source>
</reference>
<dbReference type="GO" id="GO:0009706">
    <property type="term" value="C:chloroplast inner membrane"/>
    <property type="evidence" value="ECO:0007669"/>
    <property type="project" value="TreeGrafter"/>
</dbReference>
<dbReference type="GO" id="GO:0008270">
    <property type="term" value="F:zinc ion binding"/>
    <property type="evidence" value="ECO:0007669"/>
    <property type="project" value="UniProtKB-KW"/>
</dbReference>
<evidence type="ECO:0000256" key="3">
    <source>
        <dbReference type="ARBA" id="ARBA00022692"/>
    </source>
</evidence>
<evidence type="ECO:0000313" key="10">
    <source>
        <dbReference type="EMBL" id="KAF5748379.1"/>
    </source>
</evidence>
<keyword evidence="6" id="KW-0862">Zinc</keyword>